<keyword evidence="1" id="KW-0862">Zinc</keyword>
<feature type="coiled-coil region" evidence="2">
    <location>
        <begin position="426"/>
        <end position="477"/>
    </location>
</feature>
<evidence type="ECO:0000313" key="6">
    <source>
        <dbReference type="EMBL" id="KAF9614355.1"/>
    </source>
</evidence>
<feature type="region of interest" description="Disordered" evidence="3">
    <location>
        <begin position="341"/>
        <end position="381"/>
    </location>
</feature>
<feature type="domain" description="C3H1-type" evidence="4">
    <location>
        <begin position="144"/>
        <end position="171"/>
    </location>
</feature>
<evidence type="ECO:0000259" key="4">
    <source>
        <dbReference type="PROSITE" id="PS50103"/>
    </source>
</evidence>
<dbReference type="Gene3D" id="2.30.30.1190">
    <property type="match status" value="1"/>
</dbReference>
<dbReference type="PANTHER" id="PTHR47650:SF2">
    <property type="entry name" value="ZINC FINGER CCCH DOMAIN-CONTAINING PROTEIN 22"/>
    <property type="match status" value="1"/>
</dbReference>
<evidence type="ECO:0000313" key="7">
    <source>
        <dbReference type="Proteomes" id="UP000631114"/>
    </source>
</evidence>
<dbReference type="PROSITE" id="PS50103">
    <property type="entry name" value="ZF_C3H1"/>
    <property type="match status" value="1"/>
</dbReference>
<evidence type="ECO:0000256" key="1">
    <source>
        <dbReference type="PROSITE-ProRule" id="PRU00723"/>
    </source>
</evidence>
<sequence>MADDEERCLEEQLEVQLEEQRESLTAINEALVLDPTNSELSSVHEELLLAIRDAEEGLLHLKRARLLKEADSIFSAQTSKSTVEDAVVEPLDPENVEVEPLEEEGFSVGSKCRFRYTDGSWYNGQIIGLDGSRSARVTFLTPTSENMLICKFFLQQRCRFSTNCRLSHGIDVPLSSLKNYIPTLWKQISVGSNIWAISDPNAGIWRKAELESWDDTLGLAQVVFQDDGSSREVDGEGLSLSEYAQMSNDEEEEDSASEQSYDSDDEESPEGLGFMEAAALQRGIQTDTAVFAKWENHTRGIASKMMANMGYREGMGLGASGQGMVDPITVKVLKPKQSLDHAFDSHKSDGNKQKQVKRRSRGGKRKRDKKYAAAERDKKEQEEFNPDVFSFINNQLATQIVHQNGSLSKRQSKDFGESKNEDRKSLIAYDNEVRDLRVQVEKLEEMVNRNRKEKVVYEAFSRKLSETRKALADAEAVQASASNAVVSKEKEKRWLKF</sequence>
<dbReference type="GO" id="GO:0008270">
    <property type="term" value="F:zinc ion binding"/>
    <property type="evidence" value="ECO:0007669"/>
    <property type="project" value="UniProtKB-KW"/>
</dbReference>
<dbReference type="PANTHER" id="PTHR47650">
    <property type="entry name" value="ZINC FINGER CCCH DOMAIN-CONTAINING PROTEIN 22"/>
    <property type="match status" value="1"/>
</dbReference>
<dbReference type="InterPro" id="IPR000467">
    <property type="entry name" value="G_patch_dom"/>
</dbReference>
<dbReference type="OrthoDB" id="4822at2759"/>
<name>A0A835IA91_9MAGN</name>
<feature type="domain" description="G-patch" evidence="5">
    <location>
        <begin position="298"/>
        <end position="344"/>
    </location>
</feature>
<gene>
    <name evidence="6" type="ORF">IFM89_018108</name>
</gene>
<dbReference type="EMBL" id="JADFTS010000003">
    <property type="protein sequence ID" value="KAF9614355.1"/>
    <property type="molecule type" value="Genomic_DNA"/>
</dbReference>
<evidence type="ECO:0000256" key="3">
    <source>
        <dbReference type="SAM" id="MobiDB-lite"/>
    </source>
</evidence>
<keyword evidence="7" id="KW-1185">Reference proteome</keyword>
<keyword evidence="2" id="KW-0175">Coiled coil</keyword>
<comment type="caution">
    <text evidence="6">The sequence shown here is derived from an EMBL/GenBank/DDBJ whole genome shotgun (WGS) entry which is preliminary data.</text>
</comment>
<dbReference type="PROSITE" id="PS50174">
    <property type="entry name" value="G_PATCH"/>
    <property type="match status" value="1"/>
</dbReference>
<keyword evidence="1" id="KW-0863">Zinc-finger</keyword>
<organism evidence="6 7">
    <name type="scientific">Coptis chinensis</name>
    <dbReference type="NCBI Taxonomy" id="261450"/>
    <lineage>
        <taxon>Eukaryota</taxon>
        <taxon>Viridiplantae</taxon>
        <taxon>Streptophyta</taxon>
        <taxon>Embryophyta</taxon>
        <taxon>Tracheophyta</taxon>
        <taxon>Spermatophyta</taxon>
        <taxon>Magnoliopsida</taxon>
        <taxon>Ranunculales</taxon>
        <taxon>Ranunculaceae</taxon>
        <taxon>Coptidoideae</taxon>
        <taxon>Coptis</taxon>
    </lineage>
</organism>
<dbReference type="Pfam" id="PF01585">
    <property type="entry name" value="G-patch"/>
    <property type="match status" value="1"/>
</dbReference>
<feature type="region of interest" description="Disordered" evidence="3">
    <location>
        <begin position="246"/>
        <end position="270"/>
    </location>
</feature>
<evidence type="ECO:0000256" key="2">
    <source>
        <dbReference type="SAM" id="Coils"/>
    </source>
</evidence>
<evidence type="ECO:0000259" key="5">
    <source>
        <dbReference type="PROSITE" id="PS50174"/>
    </source>
</evidence>
<accession>A0A835IA91</accession>
<dbReference type="Proteomes" id="UP000631114">
    <property type="component" value="Unassembled WGS sequence"/>
</dbReference>
<feature type="compositionally biased region" description="Basic and acidic residues" evidence="3">
    <location>
        <begin position="341"/>
        <end position="352"/>
    </location>
</feature>
<proteinExistence type="predicted"/>
<feature type="compositionally biased region" description="Basic and acidic residues" evidence="3">
    <location>
        <begin position="370"/>
        <end position="381"/>
    </location>
</feature>
<dbReference type="AlphaFoldDB" id="A0A835IA91"/>
<keyword evidence="1" id="KW-0479">Metal-binding</keyword>
<feature type="compositionally biased region" description="Acidic residues" evidence="3">
    <location>
        <begin position="248"/>
        <end position="269"/>
    </location>
</feature>
<reference evidence="6 7" key="1">
    <citation type="submission" date="2020-10" db="EMBL/GenBank/DDBJ databases">
        <title>The Coptis chinensis genome and diversification of protoberbering-type alkaloids.</title>
        <authorList>
            <person name="Wang B."/>
            <person name="Shu S."/>
            <person name="Song C."/>
            <person name="Liu Y."/>
        </authorList>
    </citation>
    <scope>NUCLEOTIDE SEQUENCE [LARGE SCALE GENOMIC DNA]</scope>
    <source>
        <strain evidence="6">HL-2020</strain>
        <tissue evidence="6">Leaf</tissue>
    </source>
</reference>
<feature type="compositionally biased region" description="Basic residues" evidence="3">
    <location>
        <begin position="354"/>
        <end position="369"/>
    </location>
</feature>
<dbReference type="SMART" id="SM00443">
    <property type="entry name" value="G_patch"/>
    <property type="match status" value="1"/>
</dbReference>
<dbReference type="GO" id="GO:0003676">
    <property type="term" value="F:nucleic acid binding"/>
    <property type="evidence" value="ECO:0007669"/>
    <property type="project" value="InterPro"/>
</dbReference>
<dbReference type="InterPro" id="IPR000571">
    <property type="entry name" value="Znf_CCCH"/>
</dbReference>
<evidence type="ECO:0008006" key="8">
    <source>
        <dbReference type="Google" id="ProtNLM"/>
    </source>
</evidence>
<protein>
    <recommendedName>
        <fullName evidence="8">Zinc finger CCCH domain-containing protein 18</fullName>
    </recommendedName>
</protein>
<feature type="zinc finger region" description="C3H1-type" evidence="1">
    <location>
        <begin position="144"/>
        <end position="171"/>
    </location>
</feature>